<reference evidence="7" key="1">
    <citation type="submission" date="2021-12" db="EMBL/GenBank/DDBJ databases">
        <title>Prjna785345.</title>
        <authorList>
            <person name="Rujirawat T."/>
            <person name="Krajaejun T."/>
        </authorList>
    </citation>
    <scope>NUCLEOTIDE SEQUENCE</scope>
    <source>
        <strain evidence="7">Pi057C3</strain>
    </source>
</reference>
<keyword evidence="5" id="KW-0349">Heme</keyword>
<accession>A0AAD5M2A6</accession>
<evidence type="ECO:0000256" key="1">
    <source>
        <dbReference type="ARBA" id="ARBA00010617"/>
    </source>
</evidence>
<dbReference type="AlphaFoldDB" id="A0AAD5M2A6"/>
<keyword evidence="2 5" id="KW-0479">Metal-binding</keyword>
<keyword evidence="3" id="KW-0560">Oxidoreductase</keyword>
<evidence type="ECO:0000256" key="2">
    <source>
        <dbReference type="ARBA" id="ARBA00022723"/>
    </source>
</evidence>
<comment type="caution">
    <text evidence="7">The sequence shown here is derived from an EMBL/GenBank/DDBJ whole genome shotgun (WGS) entry which is preliminary data.</text>
</comment>
<dbReference type="InterPro" id="IPR036396">
    <property type="entry name" value="Cyt_P450_sf"/>
</dbReference>
<proteinExistence type="inferred from homology"/>
<feature type="transmembrane region" description="Helical" evidence="6">
    <location>
        <begin position="12"/>
        <end position="35"/>
    </location>
</feature>
<keyword evidence="6" id="KW-0472">Membrane</keyword>
<feature type="binding site" description="axial binding residue" evidence="5">
    <location>
        <position position="471"/>
    </location>
    <ligand>
        <name>heme</name>
        <dbReference type="ChEBI" id="CHEBI:30413"/>
    </ligand>
    <ligandPart>
        <name>Fe</name>
        <dbReference type="ChEBI" id="CHEBI:18248"/>
    </ligandPart>
</feature>
<dbReference type="SUPFAM" id="SSF48264">
    <property type="entry name" value="Cytochrome P450"/>
    <property type="match status" value="1"/>
</dbReference>
<dbReference type="GO" id="GO:0016705">
    <property type="term" value="F:oxidoreductase activity, acting on paired donors, with incorporation or reduction of molecular oxygen"/>
    <property type="evidence" value="ECO:0007669"/>
    <property type="project" value="InterPro"/>
</dbReference>
<dbReference type="InterPro" id="IPR001128">
    <property type="entry name" value="Cyt_P450"/>
</dbReference>
<comment type="cofactor">
    <cofactor evidence="5">
        <name>heme</name>
        <dbReference type="ChEBI" id="CHEBI:30413"/>
    </cofactor>
</comment>
<dbReference type="Pfam" id="PF00067">
    <property type="entry name" value="p450"/>
    <property type="match status" value="1"/>
</dbReference>
<dbReference type="PANTHER" id="PTHR24296">
    <property type="entry name" value="CYTOCHROME P450"/>
    <property type="match status" value="1"/>
</dbReference>
<dbReference type="PRINTS" id="PR00463">
    <property type="entry name" value="EP450I"/>
</dbReference>
<keyword evidence="6" id="KW-1133">Transmembrane helix</keyword>
<protein>
    <recommendedName>
        <fullName evidence="9">Cytochrome P450</fullName>
    </recommendedName>
</protein>
<dbReference type="InterPro" id="IPR002401">
    <property type="entry name" value="Cyt_P450_E_grp-I"/>
</dbReference>
<dbReference type="Gene3D" id="1.10.630.10">
    <property type="entry name" value="Cytochrome P450"/>
    <property type="match status" value="1"/>
</dbReference>
<evidence type="ECO:0000313" key="7">
    <source>
        <dbReference type="EMBL" id="KAJ0399692.1"/>
    </source>
</evidence>
<dbReference type="Proteomes" id="UP001209570">
    <property type="component" value="Unassembled WGS sequence"/>
</dbReference>
<sequence>MKLPTTLSLDALYANATPLSVAATMALVLLTYAALPNAQERAVRHLPTPASSIPIFRNTFAIMSKHGRRIYDWLLENCIAFDEKPWRMQVLGRPVTVVLCSVEAFEHILKTKFDCFIKGEYTTGVLKDLLGDGIFAADGELWAHQRKTASHLFSHQMMRDTMEIVVRDHCELLCQRLRAISQQENNVVEFKRLLDLFTMDVFTRIGFGVDFGSLKESSNSESKNNPFLLAFERTSQGIMYRFQQPMWLWQLKRWLNVGVERQLKQDIAVINTTVNEIIAKSIAAKSSGDKREQRRDLISLFIEKNPAETVDPALIRDMTISFIAAGRDTTSQSMSWVLLMLNRHPHVLAKLREELKTKVPQLQTGNTTPSMEDIQDLVYLEAVVKESMRLNPVVGITTRTAAVDTTLHDGTFVKAGTRIVLSNYVQARLPSVWGPDATEYKPERWIDPSTGKIRQFSPFKFAVFLAGPRTCLGMKFALMEMKVTLAVLFSKFELRTVRDPHTFTYRASMTMSVAFGIKLKGLVTDRMLP</sequence>
<keyword evidence="4 5" id="KW-0408">Iron</keyword>
<name>A0AAD5M2A6_PYTIN</name>
<comment type="similarity">
    <text evidence="1">Belongs to the cytochrome P450 family.</text>
</comment>
<evidence type="ECO:0008006" key="9">
    <source>
        <dbReference type="Google" id="ProtNLM"/>
    </source>
</evidence>
<dbReference type="CDD" id="cd11064">
    <property type="entry name" value="CYP86A"/>
    <property type="match status" value="1"/>
</dbReference>
<keyword evidence="8" id="KW-1185">Reference proteome</keyword>
<evidence type="ECO:0000256" key="4">
    <source>
        <dbReference type="ARBA" id="ARBA00023004"/>
    </source>
</evidence>
<dbReference type="GO" id="GO:0020037">
    <property type="term" value="F:heme binding"/>
    <property type="evidence" value="ECO:0007669"/>
    <property type="project" value="InterPro"/>
</dbReference>
<dbReference type="GO" id="GO:0004497">
    <property type="term" value="F:monooxygenase activity"/>
    <property type="evidence" value="ECO:0007669"/>
    <property type="project" value="InterPro"/>
</dbReference>
<evidence type="ECO:0000256" key="6">
    <source>
        <dbReference type="SAM" id="Phobius"/>
    </source>
</evidence>
<evidence type="ECO:0000256" key="3">
    <source>
        <dbReference type="ARBA" id="ARBA00023002"/>
    </source>
</evidence>
<organism evidence="7 8">
    <name type="scientific">Pythium insidiosum</name>
    <name type="common">Pythiosis disease agent</name>
    <dbReference type="NCBI Taxonomy" id="114742"/>
    <lineage>
        <taxon>Eukaryota</taxon>
        <taxon>Sar</taxon>
        <taxon>Stramenopiles</taxon>
        <taxon>Oomycota</taxon>
        <taxon>Peronosporomycetes</taxon>
        <taxon>Pythiales</taxon>
        <taxon>Pythiaceae</taxon>
        <taxon>Pythium</taxon>
    </lineage>
</organism>
<keyword evidence="6" id="KW-0812">Transmembrane</keyword>
<evidence type="ECO:0000256" key="5">
    <source>
        <dbReference type="PIRSR" id="PIRSR602401-1"/>
    </source>
</evidence>
<dbReference type="PRINTS" id="PR00385">
    <property type="entry name" value="P450"/>
</dbReference>
<dbReference type="EMBL" id="JAKCXM010000174">
    <property type="protein sequence ID" value="KAJ0399692.1"/>
    <property type="molecule type" value="Genomic_DNA"/>
</dbReference>
<dbReference type="GO" id="GO:0005506">
    <property type="term" value="F:iron ion binding"/>
    <property type="evidence" value="ECO:0007669"/>
    <property type="project" value="InterPro"/>
</dbReference>
<evidence type="ECO:0000313" key="8">
    <source>
        <dbReference type="Proteomes" id="UP001209570"/>
    </source>
</evidence>
<gene>
    <name evidence="7" type="ORF">P43SY_003697</name>
</gene>